<dbReference type="InterPro" id="IPR022764">
    <property type="entry name" value="Peptidase_S54_rhomboid_dom"/>
</dbReference>
<evidence type="ECO:0000259" key="8">
    <source>
        <dbReference type="Pfam" id="PF01694"/>
    </source>
</evidence>
<evidence type="ECO:0000256" key="4">
    <source>
        <dbReference type="ARBA" id="ARBA00022801"/>
    </source>
</evidence>
<evidence type="ECO:0000256" key="1">
    <source>
        <dbReference type="ARBA" id="ARBA00004141"/>
    </source>
</evidence>
<dbReference type="Gene3D" id="1.20.1540.10">
    <property type="entry name" value="Rhomboid-like"/>
    <property type="match status" value="1"/>
</dbReference>
<evidence type="ECO:0000313" key="9">
    <source>
        <dbReference type="EMBL" id="XBH02958.1"/>
    </source>
</evidence>
<dbReference type="EC" id="3.4.21.-" evidence="9"/>
<dbReference type="SUPFAM" id="SSF144091">
    <property type="entry name" value="Rhomboid-like"/>
    <property type="match status" value="1"/>
</dbReference>
<protein>
    <submittedName>
        <fullName evidence="9">Rhomboid family intramembrane serine protease</fullName>
        <ecNumber evidence="9">3.4.21.-</ecNumber>
    </submittedName>
</protein>
<gene>
    <name evidence="9" type="ORF">V5E97_32315</name>
</gene>
<dbReference type="AlphaFoldDB" id="A0AAU7CCV7"/>
<comment type="subcellular location">
    <subcellularLocation>
        <location evidence="1">Membrane</location>
        <topology evidence="1">Multi-pass membrane protein</topology>
    </subcellularLocation>
</comment>
<feature type="domain" description="Peptidase S54 rhomboid" evidence="8">
    <location>
        <begin position="77"/>
        <end position="216"/>
    </location>
</feature>
<feature type="transmembrane region" description="Helical" evidence="7">
    <location>
        <begin position="21"/>
        <end position="41"/>
    </location>
</feature>
<comment type="similarity">
    <text evidence="2">Belongs to the peptidase S54 family.</text>
</comment>
<keyword evidence="5 7" id="KW-1133">Transmembrane helix</keyword>
<dbReference type="Pfam" id="PF01694">
    <property type="entry name" value="Rhomboid"/>
    <property type="match status" value="1"/>
</dbReference>
<dbReference type="GO" id="GO:0004252">
    <property type="term" value="F:serine-type endopeptidase activity"/>
    <property type="evidence" value="ECO:0007669"/>
    <property type="project" value="InterPro"/>
</dbReference>
<dbReference type="GO" id="GO:0006508">
    <property type="term" value="P:proteolysis"/>
    <property type="evidence" value="ECO:0007669"/>
    <property type="project" value="UniProtKB-KW"/>
</dbReference>
<feature type="transmembrane region" description="Helical" evidence="7">
    <location>
        <begin position="112"/>
        <end position="136"/>
    </location>
</feature>
<dbReference type="InterPro" id="IPR035952">
    <property type="entry name" value="Rhomboid-like_sf"/>
</dbReference>
<evidence type="ECO:0000256" key="2">
    <source>
        <dbReference type="ARBA" id="ARBA00009045"/>
    </source>
</evidence>
<sequence>MTNAEPPKRLLQVLLEDAKDFPATMFLGTVWVIVFGLMIAFRLMSTAPLPSLQTLLLGNIGGAHSFGDLSLNELYRGEIWRVVTCTFVHYNLLHLGMNLYGLYQLGSLVESWYGAGQFLAIYLVIGGGGNVVSALLRHAQGMEPRMHSGGGSTVVLGLVALCAVMGWRARSRIGDHLRGQMVGILVFTAILGQLHPMIDNWGHAGGALVGALVGFMHRILIRTADRPVAWWAGLLASVVMLLCGAAQWRDSRVEASYRPRVLAEEKRLKAMEQLTFELIRLTGFYQQVVMRSELEQAGFVPKSLLVTNQKATRPVTVGASILFNVPWATLRAEQARYQAILEAAAPTLGSSPTEDDFQQVRRLLAKASERPPTKLVARGFQFHLAALIRRASQDLLAAQGRRAELARKAGIN</sequence>
<evidence type="ECO:0000256" key="5">
    <source>
        <dbReference type="ARBA" id="ARBA00022989"/>
    </source>
</evidence>
<feature type="transmembrane region" description="Helical" evidence="7">
    <location>
        <begin position="179"/>
        <end position="198"/>
    </location>
</feature>
<keyword evidence="9" id="KW-0645">Protease</keyword>
<evidence type="ECO:0000256" key="7">
    <source>
        <dbReference type="SAM" id="Phobius"/>
    </source>
</evidence>
<dbReference type="RefSeq" id="WP_406695699.1">
    <property type="nucleotide sequence ID" value="NZ_CP155447.1"/>
</dbReference>
<proteinExistence type="inferred from homology"/>
<evidence type="ECO:0000256" key="6">
    <source>
        <dbReference type="ARBA" id="ARBA00023136"/>
    </source>
</evidence>
<reference evidence="9" key="1">
    <citation type="submission" date="2024-05" db="EMBL/GenBank/DDBJ databases">
        <title>Planctomycetes of the genus Singulisphaera possess chitinolytic capabilities.</title>
        <authorList>
            <person name="Ivanova A."/>
        </authorList>
    </citation>
    <scope>NUCLEOTIDE SEQUENCE</scope>
    <source>
        <strain evidence="9">Ch08T</strain>
    </source>
</reference>
<keyword evidence="4 9" id="KW-0378">Hydrolase</keyword>
<name>A0AAU7CCV7_9BACT</name>
<feature type="transmembrane region" description="Helical" evidence="7">
    <location>
        <begin position="204"/>
        <end position="221"/>
    </location>
</feature>
<dbReference type="PANTHER" id="PTHR43731">
    <property type="entry name" value="RHOMBOID PROTEASE"/>
    <property type="match status" value="1"/>
</dbReference>
<keyword evidence="3 7" id="KW-0812">Transmembrane</keyword>
<dbReference type="EMBL" id="CP155447">
    <property type="protein sequence ID" value="XBH02958.1"/>
    <property type="molecule type" value="Genomic_DNA"/>
</dbReference>
<keyword evidence="6 7" id="KW-0472">Membrane</keyword>
<accession>A0AAU7CCV7</accession>
<feature type="transmembrane region" description="Helical" evidence="7">
    <location>
        <begin position="79"/>
        <end position="100"/>
    </location>
</feature>
<dbReference type="InterPro" id="IPR050925">
    <property type="entry name" value="Rhomboid_protease_S54"/>
</dbReference>
<feature type="transmembrane region" description="Helical" evidence="7">
    <location>
        <begin position="148"/>
        <end position="167"/>
    </location>
</feature>
<organism evidence="9">
    <name type="scientific">Singulisphaera sp. Ch08</name>
    <dbReference type="NCBI Taxonomy" id="3120278"/>
    <lineage>
        <taxon>Bacteria</taxon>
        <taxon>Pseudomonadati</taxon>
        <taxon>Planctomycetota</taxon>
        <taxon>Planctomycetia</taxon>
        <taxon>Isosphaerales</taxon>
        <taxon>Isosphaeraceae</taxon>
        <taxon>Singulisphaera</taxon>
    </lineage>
</organism>
<dbReference type="GO" id="GO:0016020">
    <property type="term" value="C:membrane"/>
    <property type="evidence" value="ECO:0007669"/>
    <property type="project" value="UniProtKB-SubCell"/>
</dbReference>
<evidence type="ECO:0000256" key="3">
    <source>
        <dbReference type="ARBA" id="ARBA00022692"/>
    </source>
</evidence>
<feature type="transmembrane region" description="Helical" evidence="7">
    <location>
        <begin position="228"/>
        <end position="248"/>
    </location>
</feature>
<dbReference type="PANTHER" id="PTHR43731:SF14">
    <property type="entry name" value="PRESENILIN-ASSOCIATED RHOMBOID-LIKE PROTEIN, MITOCHONDRIAL"/>
    <property type="match status" value="1"/>
</dbReference>